<feature type="transmembrane region" description="Helical" evidence="1">
    <location>
        <begin position="363"/>
        <end position="382"/>
    </location>
</feature>
<keyword evidence="1" id="KW-0472">Membrane</keyword>
<dbReference type="NCBIfam" id="NF046093">
    <property type="entry name" value="AZOBR_p60025_fam"/>
    <property type="match status" value="1"/>
</dbReference>
<evidence type="ECO:0000313" key="2">
    <source>
        <dbReference type="EMBL" id="TGL95422.1"/>
    </source>
</evidence>
<proteinExistence type="predicted"/>
<dbReference type="InterPro" id="IPR058226">
    <property type="entry name" value="AZOBR_p60025-like"/>
</dbReference>
<evidence type="ECO:0008006" key="4">
    <source>
        <dbReference type="Google" id="ProtNLM"/>
    </source>
</evidence>
<keyword evidence="1" id="KW-1133">Transmembrane helix</keyword>
<sequence>MQNGSVKLRHLWVLIFLFVLGVGGLIYFKTAPYQHSLSALIGIWEGFYEINPNLVDSNFVIYKSGGYDGQFFYFLAKDLFDSGDWGLIVDSYHFRFHRIGLSLFSGFISHFIGFSYYPAITLSFLFLLFFVSVFCLYSLLPEKSKWYVIFYLFSPFSLNANLLLVADSLFVSFGIIAFYFFKNKKDYLAVFFFLLMVLTRELGVLFLLPIVLKNLSEKKWEKMILYSIPGFAFLCLVGYGWIHPPNHLGTNPLGFRDMTDLPLFGFFKSFQEGESFQFKLKEFPKILFFISFLTLSITSIQSLKKSFSTDIYLLFPILGSLFVILIAEQGYWRSFDNLSRMFTLILPFSLLLNDALKRPFLRLFLGISITLFVFFIVRILWITPTKEYFLSL</sequence>
<protein>
    <recommendedName>
        <fullName evidence="4">Glycosyltransferase RgtA/B/C/D-like domain-containing protein</fullName>
    </recommendedName>
</protein>
<dbReference type="OrthoDB" id="321643at2"/>
<name>A0A4Z1A9S0_9LEPT</name>
<evidence type="ECO:0000313" key="3">
    <source>
        <dbReference type="Proteomes" id="UP000298263"/>
    </source>
</evidence>
<feature type="transmembrane region" description="Helical" evidence="1">
    <location>
        <begin position="283"/>
        <end position="300"/>
    </location>
</feature>
<evidence type="ECO:0000256" key="1">
    <source>
        <dbReference type="SAM" id="Phobius"/>
    </source>
</evidence>
<feature type="transmembrane region" description="Helical" evidence="1">
    <location>
        <begin position="187"/>
        <end position="212"/>
    </location>
</feature>
<dbReference type="Proteomes" id="UP000298263">
    <property type="component" value="Unassembled WGS sequence"/>
</dbReference>
<comment type="caution">
    <text evidence="2">The sequence shown here is derived from an EMBL/GenBank/DDBJ whole genome shotgun (WGS) entry which is preliminary data.</text>
</comment>
<feature type="transmembrane region" description="Helical" evidence="1">
    <location>
        <begin position="12"/>
        <end position="28"/>
    </location>
</feature>
<feature type="transmembrane region" description="Helical" evidence="1">
    <location>
        <begin position="161"/>
        <end position="181"/>
    </location>
</feature>
<feature type="transmembrane region" description="Helical" evidence="1">
    <location>
        <begin position="224"/>
        <end position="242"/>
    </location>
</feature>
<keyword evidence="3" id="KW-1185">Reference proteome</keyword>
<keyword evidence="1" id="KW-0812">Transmembrane</keyword>
<organism evidence="2 3">
    <name type="scientific">Leptospira congkakensis</name>
    <dbReference type="NCBI Taxonomy" id="2484932"/>
    <lineage>
        <taxon>Bacteria</taxon>
        <taxon>Pseudomonadati</taxon>
        <taxon>Spirochaetota</taxon>
        <taxon>Spirochaetia</taxon>
        <taxon>Leptospirales</taxon>
        <taxon>Leptospiraceae</taxon>
        <taxon>Leptospira</taxon>
    </lineage>
</organism>
<dbReference type="RefSeq" id="WP_135586022.1">
    <property type="nucleotide sequence ID" value="NZ_RQGO01000016.1"/>
</dbReference>
<dbReference type="EMBL" id="RQGP01000008">
    <property type="protein sequence ID" value="TGL95422.1"/>
    <property type="molecule type" value="Genomic_DNA"/>
</dbReference>
<feature type="transmembrane region" description="Helical" evidence="1">
    <location>
        <begin position="312"/>
        <end position="332"/>
    </location>
</feature>
<accession>A0A4Z1A9S0</accession>
<feature type="transmembrane region" description="Helical" evidence="1">
    <location>
        <begin position="123"/>
        <end position="140"/>
    </location>
</feature>
<dbReference type="AlphaFoldDB" id="A0A4Z1A9S0"/>
<gene>
    <name evidence="2" type="ORF">EHQ69_03055</name>
</gene>
<reference evidence="2" key="1">
    <citation type="journal article" date="2019" name="PLoS Negl. Trop. Dis.">
        <title>Revisiting the worldwide diversity of Leptospira species in the environment.</title>
        <authorList>
            <person name="Vincent A.T."/>
            <person name="Schiettekatte O."/>
            <person name="Bourhy P."/>
            <person name="Veyrier F.J."/>
            <person name="Picardeau M."/>
        </authorList>
    </citation>
    <scope>NUCLEOTIDE SEQUENCE [LARGE SCALE GENOMIC DNA]</scope>
    <source>
        <strain evidence="2">201702422</strain>
    </source>
</reference>